<evidence type="ECO:0000313" key="2">
    <source>
        <dbReference type="EMBL" id="MBD3844704.1"/>
    </source>
</evidence>
<sequence>MKLLLVLGIAISCGLAIWMALDGNAVMALPLVVVVAALVRTLVRSLSGRQFRPVDTPIEQDMEE</sequence>
<reference evidence="2" key="1">
    <citation type="submission" date="2020-09" db="EMBL/GenBank/DDBJ databases">
        <title>Bosea spartocytisi sp. nov. a root nodule endophyte of Spartocytisus supranubius in the high mountain ecosystem fo the Teide National Park (Canary Islands, Spain).</title>
        <authorList>
            <person name="Pulido-Suarez L."/>
            <person name="Peix A."/>
            <person name="Igual J.M."/>
            <person name="Socas-Perez N."/>
            <person name="Velazquez E."/>
            <person name="Flores-Felix J.D."/>
            <person name="Leon-Barrios M."/>
        </authorList>
    </citation>
    <scope>NUCLEOTIDE SEQUENCE</scope>
    <source>
        <strain evidence="2">SSUT16</strain>
    </source>
</reference>
<protein>
    <submittedName>
        <fullName evidence="2">Uncharacterized protein</fullName>
    </submittedName>
</protein>
<keyword evidence="1" id="KW-0472">Membrane</keyword>
<gene>
    <name evidence="2" type="ORF">IED13_03255</name>
</gene>
<keyword evidence="1" id="KW-1133">Transmembrane helix</keyword>
<dbReference type="RefSeq" id="WP_191123366.1">
    <property type="nucleotide sequence ID" value="NZ_JACXWY010000002.1"/>
</dbReference>
<organism evidence="2 3">
    <name type="scientific">Bosea spartocytisi</name>
    <dbReference type="NCBI Taxonomy" id="2773451"/>
    <lineage>
        <taxon>Bacteria</taxon>
        <taxon>Pseudomonadati</taxon>
        <taxon>Pseudomonadota</taxon>
        <taxon>Alphaproteobacteria</taxon>
        <taxon>Hyphomicrobiales</taxon>
        <taxon>Boseaceae</taxon>
        <taxon>Bosea</taxon>
    </lineage>
</organism>
<evidence type="ECO:0000313" key="3">
    <source>
        <dbReference type="Proteomes" id="UP000619295"/>
    </source>
</evidence>
<dbReference type="EMBL" id="JACXWY010000002">
    <property type="protein sequence ID" value="MBD3844704.1"/>
    <property type="molecule type" value="Genomic_DNA"/>
</dbReference>
<keyword evidence="1" id="KW-0812">Transmembrane</keyword>
<proteinExistence type="predicted"/>
<accession>A0A927E5G7</accession>
<keyword evidence="3" id="KW-1185">Reference proteome</keyword>
<feature type="transmembrane region" description="Helical" evidence="1">
    <location>
        <begin position="26"/>
        <end position="43"/>
    </location>
</feature>
<dbReference type="AlphaFoldDB" id="A0A927E5G7"/>
<dbReference type="Proteomes" id="UP000619295">
    <property type="component" value="Unassembled WGS sequence"/>
</dbReference>
<evidence type="ECO:0000256" key="1">
    <source>
        <dbReference type="SAM" id="Phobius"/>
    </source>
</evidence>
<comment type="caution">
    <text evidence="2">The sequence shown here is derived from an EMBL/GenBank/DDBJ whole genome shotgun (WGS) entry which is preliminary data.</text>
</comment>
<name>A0A927E5G7_9HYPH</name>